<feature type="transmembrane region" description="Helical" evidence="13">
    <location>
        <begin position="56"/>
        <end position="75"/>
    </location>
</feature>
<keyword evidence="16" id="KW-1185">Reference proteome</keyword>
<evidence type="ECO:0000256" key="9">
    <source>
        <dbReference type="ARBA" id="ARBA00022989"/>
    </source>
</evidence>
<dbReference type="OrthoDB" id="197262at2"/>
<dbReference type="InterPro" id="IPR051542">
    <property type="entry name" value="Hydrogenase_cytochrome"/>
</dbReference>
<comment type="caution">
    <text evidence="15">The sequence shown here is derived from an EMBL/GenBank/DDBJ whole genome shotgun (WGS) entry which is preliminary data.</text>
</comment>
<keyword evidence="8" id="KW-0249">Electron transport</keyword>
<evidence type="ECO:0000256" key="4">
    <source>
        <dbReference type="ARBA" id="ARBA00022475"/>
    </source>
</evidence>
<evidence type="ECO:0000256" key="11">
    <source>
        <dbReference type="ARBA" id="ARBA00023136"/>
    </source>
</evidence>
<dbReference type="GO" id="GO:0022904">
    <property type="term" value="P:respiratory electron transport chain"/>
    <property type="evidence" value="ECO:0007669"/>
    <property type="project" value="InterPro"/>
</dbReference>
<keyword evidence="4" id="KW-1003">Cell membrane</keyword>
<feature type="transmembrane region" description="Helical" evidence="13">
    <location>
        <begin position="16"/>
        <end position="35"/>
    </location>
</feature>
<name>A0A5A9XQ19_9BACT</name>
<dbReference type="InterPro" id="IPR016174">
    <property type="entry name" value="Di-haem_cyt_TM"/>
</dbReference>
<evidence type="ECO:0000313" key="15">
    <source>
        <dbReference type="EMBL" id="KAA0894129.1"/>
    </source>
</evidence>
<dbReference type="PRINTS" id="PR00161">
    <property type="entry name" value="NIHGNASECYTB"/>
</dbReference>
<evidence type="ECO:0000256" key="1">
    <source>
        <dbReference type="ARBA" id="ARBA00004651"/>
    </source>
</evidence>
<dbReference type="Pfam" id="PF01292">
    <property type="entry name" value="Ni_hydr_CYTB"/>
    <property type="match status" value="1"/>
</dbReference>
<dbReference type="InterPro" id="IPR000516">
    <property type="entry name" value="Ni-dep_Hydgase_cyt-B"/>
</dbReference>
<evidence type="ECO:0000256" key="7">
    <source>
        <dbReference type="ARBA" id="ARBA00022723"/>
    </source>
</evidence>
<evidence type="ECO:0000256" key="6">
    <source>
        <dbReference type="ARBA" id="ARBA00022692"/>
    </source>
</evidence>
<keyword evidence="11 13" id="KW-0472">Membrane</keyword>
<evidence type="ECO:0000256" key="12">
    <source>
        <dbReference type="SAM" id="MobiDB-lite"/>
    </source>
</evidence>
<keyword evidence="10" id="KW-0408">Iron</keyword>
<dbReference type="Gene3D" id="1.20.950.20">
    <property type="entry name" value="Transmembrane di-heme cytochromes, Chain C"/>
    <property type="match status" value="1"/>
</dbReference>
<proteinExistence type="inferred from homology"/>
<feature type="domain" description="Cytochrome b561 bacterial/Ni-hydrogenase" evidence="14">
    <location>
        <begin position="11"/>
        <end position="204"/>
    </location>
</feature>
<dbReference type="PANTHER" id="PTHR30485:SF1">
    <property type="entry name" value="CYTOCHROME YDHU-RELATED"/>
    <property type="match status" value="1"/>
</dbReference>
<keyword evidence="5" id="KW-0349">Heme</keyword>
<dbReference type="RefSeq" id="WP_149306286.1">
    <property type="nucleotide sequence ID" value="NZ_SRSD01000002.1"/>
</dbReference>
<reference evidence="15 16" key="1">
    <citation type="submission" date="2019-04" db="EMBL/GenBank/DDBJ databases">
        <title>Geobacter ruber sp. nov., ferric-reducing bacteria isolated from paddy soil.</title>
        <authorList>
            <person name="Xu Z."/>
            <person name="Masuda Y."/>
            <person name="Itoh H."/>
            <person name="Senoo K."/>
        </authorList>
    </citation>
    <scope>NUCLEOTIDE SEQUENCE [LARGE SCALE GENOMIC DNA]</scope>
    <source>
        <strain evidence="15 16">Red88</strain>
    </source>
</reference>
<dbReference type="PANTHER" id="PTHR30485">
    <property type="entry name" value="NI/FE-HYDROGENASE 1 B-TYPE CYTOCHROME SUBUNIT"/>
    <property type="match status" value="1"/>
</dbReference>
<dbReference type="InterPro" id="IPR011577">
    <property type="entry name" value="Cyt_b561_bac/Ni-Hgenase"/>
</dbReference>
<evidence type="ECO:0000256" key="5">
    <source>
        <dbReference type="ARBA" id="ARBA00022617"/>
    </source>
</evidence>
<dbReference type="GO" id="GO:0005886">
    <property type="term" value="C:plasma membrane"/>
    <property type="evidence" value="ECO:0007669"/>
    <property type="project" value="UniProtKB-SubCell"/>
</dbReference>
<evidence type="ECO:0000256" key="8">
    <source>
        <dbReference type="ARBA" id="ARBA00022982"/>
    </source>
</evidence>
<keyword evidence="9 13" id="KW-1133">Transmembrane helix</keyword>
<organism evidence="15 16">
    <name type="scientific">Oryzomonas rubra</name>
    <dbReference type="NCBI Taxonomy" id="2509454"/>
    <lineage>
        <taxon>Bacteria</taxon>
        <taxon>Pseudomonadati</taxon>
        <taxon>Thermodesulfobacteriota</taxon>
        <taxon>Desulfuromonadia</taxon>
        <taxon>Geobacterales</taxon>
        <taxon>Geobacteraceae</taxon>
        <taxon>Oryzomonas</taxon>
    </lineage>
</organism>
<feature type="transmembrane region" description="Helical" evidence="13">
    <location>
        <begin position="127"/>
        <end position="151"/>
    </location>
</feature>
<evidence type="ECO:0000256" key="10">
    <source>
        <dbReference type="ARBA" id="ARBA00023004"/>
    </source>
</evidence>
<dbReference type="GO" id="GO:0005506">
    <property type="term" value="F:iron ion binding"/>
    <property type="evidence" value="ECO:0007669"/>
    <property type="project" value="InterPro"/>
</dbReference>
<dbReference type="AlphaFoldDB" id="A0A5A9XQ19"/>
<evidence type="ECO:0000259" key="14">
    <source>
        <dbReference type="Pfam" id="PF01292"/>
    </source>
</evidence>
<dbReference type="SUPFAM" id="SSF81342">
    <property type="entry name" value="Transmembrane di-heme cytochromes"/>
    <property type="match status" value="1"/>
</dbReference>
<dbReference type="GO" id="GO:0009055">
    <property type="term" value="F:electron transfer activity"/>
    <property type="evidence" value="ECO:0007669"/>
    <property type="project" value="InterPro"/>
</dbReference>
<protein>
    <submittedName>
        <fullName evidence="15">Cytochrome b</fullName>
    </submittedName>
</protein>
<evidence type="ECO:0000256" key="3">
    <source>
        <dbReference type="ARBA" id="ARBA00022448"/>
    </source>
</evidence>
<evidence type="ECO:0000256" key="2">
    <source>
        <dbReference type="ARBA" id="ARBA00008622"/>
    </source>
</evidence>
<comment type="subcellular location">
    <subcellularLocation>
        <location evidence="1">Cell membrane</location>
        <topology evidence="1">Multi-pass membrane protein</topology>
    </subcellularLocation>
</comment>
<comment type="similarity">
    <text evidence="2">Belongs to the HupC/HyaC/HydC family.</text>
</comment>
<dbReference type="GO" id="GO:0020037">
    <property type="term" value="F:heme binding"/>
    <property type="evidence" value="ECO:0007669"/>
    <property type="project" value="TreeGrafter"/>
</dbReference>
<accession>A0A5A9XQ19</accession>
<evidence type="ECO:0000256" key="13">
    <source>
        <dbReference type="SAM" id="Phobius"/>
    </source>
</evidence>
<evidence type="ECO:0000313" key="16">
    <source>
        <dbReference type="Proteomes" id="UP000324298"/>
    </source>
</evidence>
<keyword evidence="6 13" id="KW-0812">Transmembrane</keyword>
<keyword evidence="3" id="KW-0813">Transport</keyword>
<sequence>MKHTEQIYLTPMPVRIWHWLNAFGIVTLCVTALQIRFPDYVNIFGTYKAAIRLHNTAGVVVSISYALWLIYYMFVARTMLKLYVPTLEDIKSGLFRQAFFYFFYYFKGGPNPHHSTPDSKFNPLQKASYLVIMFVLLPLVVFSGYVLMYVAPLREIFIVIGGIKTLVSVHYLIACCFCAFLFVHIYLATLGHTPFAHFKPMWNGWEEEEVEDELGAIPGAEPVPVTEPHAAARHSSTTETA</sequence>
<keyword evidence="7" id="KW-0479">Metal-binding</keyword>
<feature type="region of interest" description="Disordered" evidence="12">
    <location>
        <begin position="218"/>
        <end position="241"/>
    </location>
</feature>
<dbReference type="EMBL" id="SRSD01000002">
    <property type="protein sequence ID" value="KAA0894129.1"/>
    <property type="molecule type" value="Genomic_DNA"/>
</dbReference>
<feature type="transmembrane region" description="Helical" evidence="13">
    <location>
        <begin position="171"/>
        <end position="191"/>
    </location>
</feature>
<dbReference type="Proteomes" id="UP000324298">
    <property type="component" value="Unassembled WGS sequence"/>
</dbReference>
<gene>
    <name evidence="15" type="ORF">ET418_04000</name>
</gene>